<dbReference type="OrthoDB" id="9814202at2"/>
<dbReference type="HOGENOM" id="CLU_000445_70_34_5"/>
<dbReference type="Pfam" id="PF12860">
    <property type="entry name" value="PAS_7"/>
    <property type="match status" value="1"/>
</dbReference>
<dbReference type="STRING" id="316058.RPB_0191"/>
<organism evidence="3 4">
    <name type="scientific">Rhodopseudomonas palustris (strain HaA2)</name>
    <dbReference type="NCBI Taxonomy" id="316058"/>
    <lineage>
        <taxon>Bacteria</taxon>
        <taxon>Pseudomonadati</taxon>
        <taxon>Pseudomonadota</taxon>
        <taxon>Alphaproteobacteria</taxon>
        <taxon>Hyphomicrobiales</taxon>
        <taxon>Nitrobacteraceae</taxon>
        <taxon>Rhodopseudomonas</taxon>
    </lineage>
</organism>
<dbReference type="InterPro" id="IPR001633">
    <property type="entry name" value="EAL_dom"/>
</dbReference>
<dbReference type="InterPro" id="IPR035965">
    <property type="entry name" value="PAS-like_dom_sf"/>
</dbReference>
<evidence type="ECO:0000313" key="3">
    <source>
        <dbReference type="EMBL" id="ABD04902.1"/>
    </source>
</evidence>
<dbReference type="CDD" id="cd01949">
    <property type="entry name" value="GGDEF"/>
    <property type="match status" value="1"/>
</dbReference>
<dbReference type="SUPFAM" id="SSF55781">
    <property type="entry name" value="GAF domain-like"/>
    <property type="match status" value="1"/>
</dbReference>
<dbReference type="Pfam" id="PF00563">
    <property type="entry name" value="EAL"/>
    <property type="match status" value="1"/>
</dbReference>
<feature type="domain" description="EAL" evidence="1">
    <location>
        <begin position="486"/>
        <end position="736"/>
    </location>
</feature>
<dbReference type="InterPro" id="IPR000160">
    <property type="entry name" value="GGDEF_dom"/>
</dbReference>
<dbReference type="EMBL" id="CP000250">
    <property type="protein sequence ID" value="ABD04902.1"/>
    <property type="molecule type" value="Genomic_DNA"/>
</dbReference>
<feature type="domain" description="GGDEF" evidence="2">
    <location>
        <begin position="343"/>
        <end position="477"/>
    </location>
</feature>
<dbReference type="eggNOG" id="COG5001">
    <property type="taxonomic scope" value="Bacteria"/>
</dbReference>
<dbReference type="InterPro" id="IPR043128">
    <property type="entry name" value="Rev_trsase/Diguanyl_cyclase"/>
</dbReference>
<dbReference type="SMART" id="SM00052">
    <property type="entry name" value="EAL"/>
    <property type="match status" value="1"/>
</dbReference>
<dbReference type="Gene3D" id="3.20.20.450">
    <property type="entry name" value="EAL domain"/>
    <property type="match status" value="1"/>
</dbReference>
<dbReference type="Gene3D" id="3.30.70.270">
    <property type="match status" value="1"/>
</dbReference>
<dbReference type="SUPFAM" id="SSF55785">
    <property type="entry name" value="PYP-like sensor domain (PAS domain)"/>
    <property type="match status" value="1"/>
</dbReference>
<dbReference type="SMART" id="SM00065">
    <property type="entry name" value="GAF"/>
    <property type="match status" value="1"/>
</dbReference>
<dbReference type="Gene3D" id="3.30.450.20">
    <property type="entry name" value="PAS domain"/>
    <property type="match status" value="1"/>
</dbReference>
<dbReference type="Pfam" id="PF01590">
    <property type="entry name" value="GAF"/>
    <property type="match status" value="1"/>
</dbReference>
<dbReference type="PANTHER" id="PTHR44757:SF2">
    <property type="entry name" value="BIOFILM ARCHITECTURE MAINTENANCE PROTEIN MBAA"/>
    <property type="match status" value="1"/>
</dbReference>
<proteinExistence type="predicted"/>
<dbReference type="Gene3D" id="3.30.450.40">
    <property type="match status" value="1"/>
</dbReference>
<keyword evidence="4" id="KW-1185">Reference proteome</keyword>
<dbReference type="InterPro" id="IPR052155">
    <property type="entry name" value="Biofilm_reg_signaling"/>
</dbReference>
<dbReference type="FunFam" id="3.30.70.270:FF:000001">
    <property type="entry name" value="Diguanylate cyclase domain protein"/>
    <property type="match status" value="1"/>
</dbReference>
<accession>Q2J3Q8</accession>
<dbReference type="GO" id="GO:0003824">
    <property type="term" value="F:catalytic activity"/>
    <property type="evidence" value="ECO:0007669"/>
    <property type="project" value="UniProtKB-ARBA"/>
</dbReference>
<dbReference type="RefSeq" id="WP_011439092.1">
    <property type="nucleotide sequence ID" value="NC_007778.1"/>
</dbReference>
<dbReference type="InterPro" id="IPR029787">
    <property type="entry name" value="Nucleotide_cyclase"/>
</dbReference>
<dbReference type="InterPro" id="IPR029016">
    <property type="entry name" value="GAF-like_dom_sf"/>
</dbReference>
<dbReference type="Pfam" id="PF00990">
    <property type="entry name" value="GGDEF"/>
    <property type="match status" value="1"/>
</dbReference>
<dbReference type="SUPFAM" id="SSF55073">
    <property type="entry name" value="Nucleotide cyclase"/>
    <property type="match status" value="1"/>
</dbReference>
<dbReference type="Proteomes" id="UP000008809">
    <property type="component" value="Chromosome"/>
</dbReference>
<dbReference type="SMART" id="SM00267">
    <property type="entry name" value="GGDEF"/>
    <property type="match status" value="1"/>
</dbReference>
<gene>
    <name evidence="3" type="ordered locus">RPB_0191</name>
</gene>
<dbReference type="PROSITE" id="PS50887">
    <property type="entry name" value="GGDEF"/>
    <property type="match status" value="1"/>
</dbReference>
<dbReference type="PANTHER" id="PTHR44757">
    <property type="entry name" value="DIGUANYLATE CYCLASE DGCP"/>
    <property type="match status" value="1"/>
</dbReference>
<evidence type="ECO:0000259" key="1">
    <source>
        <dbReference type="PROSITE" id="PS50883"/>
    </source>
</evidence>
<dbReference type="NCBIfam" id="TIGR00254">
    <property type="entry name" value="GGDEF"/>
    <property type="match status" value="1"/>
</dbReference>
<dbReference type="PROSITE" id="PS50883">
    <property type="entry name" value="EAL"/>
    <property type="match status" value="1"/>
</dbReference>
<evidence type="ECO:0000259" key="2">
    <source>
        <dbReference type="PROSITE" id="PS50887"/>
    </source>
</evidence>
<sequence>MISAPLPDNEQARLTALRRYDILDTPSEDCFDIFPRLVVRAIGVPSAVISFVDSERQWFKARINVTDQQTPRDIAFCAHAILRDRPLVVADATIDPRFHDNPLVTASGGVRFYAGAPIRTAEGFAIGVLCAIDKVPRLLGKAQLETLRELASLVADQLDLRLANRRLAREVAERERTENHLRSMSRTLELSNLRLDAALNNFLHGLCMFDGDRKVVVSNARFAGIYSLRPDEIRCGVSLSAIQSACRERGTFVESWSERRLGRCSDDISEVSSLQDGRTILVRCQPVAGGGWMTVHEDITERYRSEQQIAHMARHDLLTGLLNRGAFHERMDEACARLRRWGETFSVIMLDLDRFKLVNDSLGHPAGDALLRAVVSRLKACIRETDVLARLGGDEFAVLQTRTKDSYNEAVAFADRIVNCLIDPIEIDGHQLVISTSAGIALAPQHGTDSDELIKNADLALYRAKAAGRNGYVTFETAMKDRANARQQLEGELRQAILNREFDLYYQPQVEARSGRVIGAEALLRWRHPRRGFVPPSEFIPVAEETGLIEKLGEWVLKEAAAEAIRWPAPIKLAINLSPVQLSRGNLTDTVTQALRLSGLPPERLEVEITENVFLEDEVNNLAVIRQLRSLGVSVALDDFGTGYSSLSYLTRFPFDQIKIDKFFSMNLIERSDCATIVSSVITLARGLGISTVAEGVETVRQFELLREAGVDYFQGYLFGHPVPASALNFGAAHDITRITEVA</sequence>
<dbReference type="InterPro" id="IPR035919">
    <property type="entry name" value="EAL_sf"/>
</dbReference>
<protein>
    <submittedName>
        <fullName evidence="3">Diguanylate cyclase/phosphodiesterase with GAF sensor</fullName>
    </submittedName>
</protein>
<name>Q2J3Q8_RHOP2</name>
<dbReference type="CDD" id="cd01948">
    <property type="entry name" value="EAL"/>
    <property type="match status" value="1"/>
</dbReference>
<evidence type="ECO:0000313" key="4">
    <source>
        <dbReference type="Proteomes" id="UP000008809"/>
    </source>
</evidence>
<dbReference type="KEGG" id="rpb:RPB_0191"/>
<dbReference type="InterPro" id="IPR003018">
    <property type="entry name" value="GAF"/>
</dbReference>
<dbReference type="AlphaFoldDB" id="Q2J3Q8"/>
<dbReference type="SUPFAM" id="SSF141868">
    <property type="entry name" value="EAL domain-like"/>
    <property type="match status" value="1"/>
</dbReference>
<reference evidence="3 4" key="1">
    <citation type="submission" date="2006-01" db="EMBL/GenBank/DDBJ databases">
        <title>Complete sequence of Rhodopseudomonas palustris HaA2.</title>
        <authorList>
            <consortium name="US DOE Joint Genome Institute"/>
            <person name="Copeland A."/>
            <person name="Lucas S."/>
            <person name="Lapidus A."/>
            <person name="Barry K."/>
            <person name="Detter J.C."/>
            <person name="Glavina T."/>
            <person name="Hammon N."/>
            <person name="Israni S."/>
            <person name="Pitluck S."/>
            <person name="Chain P."/>
            <person name="Malfatti S."/>
            <person name="Shin M."/>
            <person name="Vergez L."/>
            <person name="Schmutz J."/>
            <person name="Larimer F."/>
            <person name="Land M."/>
            <person name="Hauser L."/>
            <person name="Pelletier D.A."/>
            <person name="Kyrpides N."/>
            <person name="Anderson I."/>
            <person name="Oda Y."/>
            <person name="Harwood C.S."/>
            <person name="Richardson P."/>
        </authorList>
    </citation>
    <scope>NUCLEOTIDE SEQUENCE [LARGE SCALE GENOMIC DNA]</scope>
    <source>
        <strain evidence="3 4">HaA2</strain>
    </source>
</reference>